<evidence type="ECO:0000256" key="1">
    <source>
        <dbReference type="ARBA" id="ARBA00001947"/>
    </source>
</evidence>
<accession>A0A369P3R5</accession>
<dbReference type="Proteomes" id="UP000253805">
    <property type="component" value="Unassembled WGS sequence"/>
</dbReference>
<evidence type="ECO:0000256" key="3">
    <source>
        <dbReference type="ARBA" id="ARBA00022801"/>
    </source>
</evidence>
<evidence type="ECO:0000256" key="4">
    <source>
        <dbReference type="ARBA" id="ARBA00022833"/>
    </source>
</evidence>
<dbReference type="GO" id="GO:0046872">
    <property type="term" value="F:metal ion binding"/>
    <property type="evidence" value="ECO:0007669"/>
    <property type="project" value="UniProtKB-KW"/>
</dbReference>
<comment type="caution">
    <text evidence="5">The sequence shown here is derived from an EMBL/GenBank/DDBJ whole genome shotgun (WGS) entry which is preliminary data.</text>
</comment>
<sequence length="224" mass="23640">MATDLYEISGLCVDVEYMIMGVLANNVYIVSDGEGTMVVDPSCSADKILAALGERKLDAIVLTHSHFDHTGAAAELREATGAPVIASAIDAPLIEEPCDEDLSTRGVPCPVDRTVAHGDVVEVGNMKWKVIATPGHTPGSICLFDIPQFGNHPKGLPVLLSGDTLFAGTIGRTDFKGGSMADMRASLKKLAALPDDTAVLPGHNNLTTIGAERRRVFALYGDPE</sequence>
<dbReference type="InterPro" id="IPR001279">
    <property type="entry name" value="Metallo-B-lactamas"/>
</dbReference>
<gene>
    <name evidence="5" type="ORF">C1850_03670</name>
</gene>
<organism evidence="5 6">
    <name type="scientific">Adlercreutzia equolifaciens subsp. celatus</name>
    <dbReference type="NCBI Taxonomy" id="394340"/>
    <lineage>
        <taxon>Bacteria</taxon>
        <taxon>Bacillati</taxon>
        <taxon>Actinomycetota</taxon>
        <taxon>Coriobacteriia</taxon>
        <taxon>Eggerthellales</taxon>
        <taxon>Eggerthellaceae</taxon>
        <taxon>Adlercreutzia</taxon>
    </lineage>
</organism>
<dbReference type="SUPFAM" id="SSF56281">
    <property type="entry name" value="Metallo-hydrolase/oxidoreductase"/>
    <property type="match status" value="1"/>
</dbReference>
<dbReference type="AlphaFoldDB" id="A0A369P3R5"/>
<dbReference type="Gene3D" id="3.60.15.10">
    <property type="entry name" value="Ribonuclease Z/Hydroxyacylglutathione hydrolase-like"/>
    <property type="match status" value="1"/>
</dbReference>
<keyword evidence="3 5" id="KW-0378">Hydrolase</keyword>
<dbReference type="Pfam" id="PF00753">
    <property type="entry name" value="Lactamase_B"/>
    <property type="match status" value="1"/>
</dbReference>
<dbReference type="RefSeq" id="WP_114540591.1">
    <property type="nucleotide sequence ID" value="NZ_JBKWZQ010000004.1"/>
</dbReference>
<protein>
    <submittedName>
        <fullName evidence="5">MBL fold metallo-hydrolase</fullName>
    </submittedName>
</protein>
<reference evidence="5 6" key="1">
    <citation type="journal article" date="2018" name="Elife">
        <title>Discovery and characterization of a prevalent human gut bacterial enzyme sufficient for the inactivation of a family of plant toxins.</title>
        <authorList>
            <person name="Koppel N."/>
            <person name="Bisanz J.E."/>
            <person name="Pandelia M.E."/>
            <person name="Turnbaugh P.J."/>
            <person name="Balskus E.P."/>
        </authorList>
    </citation>
    <scope>NUCLEOTIDE SEQUENCE [LARGE SCALE GENOMIC DNA]</scope>
    <source>
        <strain evidence="5 6">OB21 GAM 11</strain>
    </source>
</reference>
<dbReference type="PANTHER" id="PTHR46233:SF3">
    <property type="entry name" value="HYDROXYACYLGLUTATHIONE HYDROLASE GLOC"/>
    <property type="match status" value="1"/>
</dbReference>
<dbReference type="CDD" id="cd06262">
    <property type="entry name" value="metallo-hydrolase-like_MBL-fold"/>
    <property type="match status" value="1"/>
</dbReference>
<dbReference type="PANTHER" id="PTHR46233">
    <property type="entry name" value="HYDROXYACYLGLUTATHIONE HYDROLASE GLOC"/>
    <property type="match status" value="1"/>
</dbReference>
<evidence type="ECO:0000256" key="2">
    <source>
        <dbReference type="ARBA" id="ARBA00022723"/>
    </source>
</evidence>
<comment type="cofactor">
    <cofactor evidence="1">
        <name>Zn(2+)</name>
        <dbReference type="ChEBI" id="CHEBI:29105"/>
    </cofactor>
</comment>
<dbReference type="EMBL" id="PPUT01000006">
    <property type="protein sequence ID" value="RDC45917.1"/>
    <property type="molecule type" value="Genomic_DNA"/>
</dbReference>
<dbReference type="SMART" id="SM00849">
    <property type="entry name" value="Lactamase_B"/>
    <property type="match status" value="1"/>
</dbReference>
<evidence type="ECO:0000313" key="6">
    <source>
        <dbReference type="Proteomes" id="UP000253805"/>
    </source>
</evidence>
<evidence type="ECO:0000313" key="5">
    <source>
        <dbReference type="EMBL" id="RDC45917.1"/>
    </source>
</evidence>
<dbReference type="InterPro" id="IPR051453">
    <property type="entry name" value="MBL_Glyoxalase_II"/>
</dbReference>
<name>A0A369P3R5_9ACTN</name>
<dbReference type="InterPro" id="IPR036866">
    <property type="entry name" value="RibonucZ/Hydroxyglut_hydro"/>
</dbReference>
<dbReference type="GO" id="GO:0016787">
    <property type="term" value="F:hydrolase activity"/>
    <property type="evidence" value="ECO:0007669"/>
    <property type="project" value="UniProtKB-KW"/>
</dbReference>
<proteinExistence type="predicted"/>
<keyword evidence="2" id="KW-0479">Metal-binding</keyword>
<keyword evidence="4" id="KW-0862">Zinc</keyword>